<reference evidence="2" key="2">
    <citation type="journal article" date="2023" name="Int. J. Syst. Evol. Microbiol.">
        <title>Streptomyces marispadix sp. nov., isolated from marine beach sediment of the Northern Coast of Portugal.</title>
        <authorList>
            <person name="dos Santos J.D.N."/>
            <person name="Vitorino I.R."/>
            <person name="Kallscheuer N."/>
            <person name="Srivastava A."/>
            <person name="Krautwurst S."/>
            <person name="Marz M."/>
            <person name="Jogler C."/>
            <person name="Lobo Da Cunha A."/>
            <person name="Catita J."/>
            <person name="Goncalves H."/>
            <person name="Gonzalez I."/>
            <person name="Reyes F."/>
            <person name="Lage O.M."/>
        </authorList>
    </citation>
    <scope>NUCLEOTIDE SEQUENCE</scope>
    <source>
        <strain evidence="2">M600PL45_2</strain>
    </source>
</reference>
<evidence type="ECO:0000313" key="2">
    <source>
        <dbReference type="EMBL" id="MCH6162041.1"/>
    </source>
</evidence>
<dbReference type="InterPro" id="IPR016040">
    <property type="entry name" value="NAD(P)-bd_dom"/>
</dbReference>
<keyword evidence="3" id="KW-1185">Reference proteome</keyword>
<reference evidence="2" key="1">
    <citation type="submission" date="2022-03" db="EMBL/GenBank/DDBJ databases">
        <authorList>
            <person name="Santos J.D.N."/>
            <person name="Kallscheuer N."/>
            <person name="Jogler C."/>
            <person name="Lage O.M."/>
        </authorList>
    </citation>
    <scope>NUCLEOTIDE SEQUENCE</scope>
    <source>
        <strain evidence="2">M600PL45_2</strain>
    </source>
</reference>
<dbReference type="EMBL" id="JAKWJU010000002">
    <property type="protein sequence ID" value="MCH6162041.1"/>
    <property type="molecule type" value="Genomic_DNA"/>
</dbReference>
<dbReference type="InterPro" id="IPR051606">
    <property type="entry name" value="Polyketide_Oxido-like"/>
</dbReference>
<comment type="caution">
    <text evidence="2">The sequence shown here is derived from an EMBL/GenBank/DDBJ whole genome shotgun (WGS) entry which is preliminary data.</text>
</comment>
<dbReference type="Proteomes" id="UP001166784">
    <property type="component" value="Unassembled WGS sequence"/>
</dbReference>
<protein>
    <submittedName>
        <fullName evidence="2">SDR family oxidoreductase</fullName>
    </submittedName>
</protein>
<dbReference type="Pfam" id="PF13460">
    <property type="entry name" value="NAD_binding_10"/>
    <property type="match status" value="1"/>
</dbReference>
<evidence type="ECO:0000313" key="3">
    <source>
        <dbReference type="Proteomes" id="UP001166784"/>
    </source>
</evidence>
<dbReference type="Gene3D" id="3.40.50.720">
    <property type="entry name" value="NAD(P)-binding Rossmann-like Domain"/>
    <property type="match status" value="1"/>
</dbReference>
<dbReference type="PANTHER" id="PTHR43355:SF2">
    <property type="entry name" value="FLAVIN REDUCTASE (NADPH)"/>
    <property type="match status" value="1"/>
</dbReference>
<dbReference type="CDD" id="cd05244">
    <property type="entry name" value="BVR-B_like_SDR_a"/>
    <property type="match status" value="1"/>
</dbReference>
<gene>
    <name evidence="2" type="ORF">MMA15_17115</name>
</gene>
<name>A0ABS9T0I6_9ACTN</name>
<dbReference type="SUPFAM" id="SSF51735">
    <property type="entry name" value="NAD(P)-binding Rossmann-fold domains"/>
    <property type="match status" value="1"/>
</dbReference>
<organism evidence="2 3">
    <name type="scientific">Streptomyces marispadix</name>
    <dbReference type="NCBI Taxonomy" id="2922868"/>
    <lineage>
        <taxon>Bacteria</taxon>
        <taxon>Bacillati</taxon>
        <taxon>Actinomycetota</taxon>
        <taxon>Actinomycetes</taxon>
        <taxon>Kitasatosporales</taxon>
        <taxon>Streptomycetaceae</taxon>
        <taxon>Streptomyces</taxon>
    </lineage>
</organism>
<accession>A0ABS9T0I6</accession>
<sequence length="215" mass="22520">MRFTVFGATGGTGRQLVRQALDAGHEVTAVVRNPARLPVPDGEASARLEVVTADVTDPESLVPAVAGRDAVLSALGAPGNKSAGIASRGTRAVLSAMEEAGVRRYIGVSAAPVVAWGEGETLLFRTVVVPLVRRALRRVYEDLAVMEDAIRASDADWTVVRPPKLTDEPPKGTYRRAIGANVRRGHSVPRADLAAAILAMVDDPATVRKGVGVAS</sequence>
<dbReference type="PANTHER" id="PTHR43355">
    <property type="entry name" value="FLAVIN REDUCTASE (NADPH)"/>
    <property type="match status" value="1"/>
</dbReference>
<evidence type="ECO:0000259" key="1">
    <source>
        <dbReference type="Pfam" id="PF13460"/>
    </source>
</evidence>
<proteinExistence type="predicted"/>
<dbReference type="InterPro" id="IPR036291">
    <property type="entry name" value="NAD(P)-bd_dom_sf"/>
</dbReference>
<feature type="domain" description="NAD(P)-binding" evidence="1">
    <location>
        <begin position="7"/>
        <end position="204"/>
    </location>
</feature>
<dbReference type="RefSeq" id="WP_241060814.1">
    <property type="nucleotide sequence ID" value="NZ_JAKWJU010000002.1"/>
</dbReference>